<gene>
    <name evidence="2" type="ORF">GCM10023313_20840</name>
</gene>
<evidence type="ECO:0000313" key="3">
    <source>
        <dbReference type="Proteomes" id="UP001501436"/>
    </source>
</evidence>
<dbReference type="Gene3D" id="2.40.70.10">
    <property type="entry name" value="Acid Proteases"/>
    <property type="match status" value="1"/>
</dbReference>
<feature type="signal peptide" evidence="1">
    <location>
        <begin position="1"/>
        <end position="24"/>
    </location>
</feature>
<dbReference type="InterPro" id="IPR021109">
    <property type="entry name" value="Peptidase_aspartic_dom_sf"/>
</dbReference>
<evidence type="ECO:0008006" key="4">
    <source>
        <dbReference type="Google" id="ProtNLM"/>
    </source>
</evidence>
<reference evidence="3" key="1">
    <citation type="journal article" date="2019" name="Int. J. Syst. Evol. Microbiol.">
        <title>The Global Catalogue of Microorganisms (GCM) 10K type strain sequencing project: providing services to taxonomists for standard genome sequencing and annotation.</title>
        <authorList>
            <consortium name="The Broad Institute Genomics Platform"/>
            <consortium name="The Broad Institute Genome Sequencing Center for Infectious Disease"/>
            <person name="Wu L."/>
            <person name="Ma J."/>
        </authorList>
    </citation>
    <scope>NUCLEOTIDE SEQUENCE [LARGE SCALE GENOMIC DNA]</scope>
    <source>
        <strain evidence="3">JCM 18283</strain>
    </source>
</reference>
<proteinExistence type="predicted"/>
<name>A0ABP9FV44_9SPHI</name>
<comment type="caution">
    <text evidence="2">The sequence shown here is derived from an EMBL/GenBank/DDBJ whole genome shotgun (WGS) entry which is preliminary data.</text>
</comment>
<evidence type="ECO:0000256" key="1">
    <source>
        <dbReference type="SAM" id="SignalP"/>
    </source>
</evidence>
<protein>
    <recommendedName>
        <fullName evidence="4">Aspartyl protease</fullName>
    </recommendedName>
</protein>
<keyword evidence="1" id="KW-0732">Signal</keyword>
<dbReference type="EMBL" id="BAABJI010000002">
    <property type="protein sequence ID" value="GAA4917070.1"/>
    <property type="molecule type" value="Genomic_DNA"/>
</dbReference>
<sequence>MTRFRLTWFPVICLILAFGSHANAQDFEKTPVLHGDSVVFPITLINGYPFIAGSVNGVSGKFMFDTGFRTSLSLNDNLVNLPGKRTKSTGVTGSGNAFRTSTNDMIREVRFTNGITYRNLENVSSGNYDFLQKYITPDCLGYLGHDFFDGYLFKLDYLHRKVTFYRNTAERNKDQDFLKGEKLLAVIGFENRKLPNHPMVKLTISGTPVLGAFDTGQNGLLQLDEPSARALKGRGAVRISGTDSGGDTILTIKDIIIDGKYKSDLKGVEKSSLKDTRVIRRELGITEPNLMNLGYRFLTQFKTIWDYANKKIYLLEY</sequence>
<feature type="chain" id="PRO_5047281147" description="Aspartyl protease" evidence="1">
    <location>
        <begin position="25"/>
        <end position="317"/>
    </location>
</feature>
<accession>A0ABP9FV44</accession>
<dbReference type="RefSeq" id="WP_345331135.1">
    <property type="nucleotide sequence ID" value="NZ_BAABJI010000002.1"/>
</dbReference>
<evidence type="ECO:0000313" key="2">
    <source>
        <dbReference type="EMBL" id="GAA4917070.1"/>
    </source>
</evidence>
<keyword evidence="3" id="KW-1185">Reference proteome</keyword>
<organism evidence="2 3">
    <name type="scientific">Mucilaginibacter defluvii</name>
    <dbReference type="NCBI Taxonomy" id="1196019"/>
    <lineage>
        <taxon>Bacteria</taxon>
        <taxon>Pseudomonadati</taxon>
        <taxon>Bacteroidota</taxon>
        <taxon>Sphingobacteriia</taxon>
        <taxon>Sphingobacteriales</taxon>
        <taxon>Sphingobacteriaceae</taxon>
        <taxon>Mucilaginibacter</taxon>
    </lineage>
</organism>
<dbReference type="Proteomes" id="UP001501436">
    <property type="component" value="Unassembled WGS sequence"/>
</dbReference>